<comment type="caution">
    <text evidence="7">The sequence shown here is derived from an EMBL/GenBank/DDBJ whole genome shotgun (WGS) entry which is preliminary data.</text>
</comment>
<dbReference type="OrthoDB" id="9775268at2"/>
<dbReference type="SUPFAM" id="SSF103473">
    <property type="entry name" value="MFS general substrate transporter"/>
    <property type="match status" value="1"/>
</dbReference>
<dbReference type="PANTHER" id="PTHR23513">
    <property type="entry name" value="INTEGRAL MEMBRANE EFFLUX PROTEIN-RELATED"/>
    <property type="match status" value="1"/>
</dbReference>
<evidence type="ECO:0000313" key="7">
    <source>
        <dbReference type="EMBL" id="TGA97156.1"/>
    </source>
</evidence>
<protein>
    <submittedName>
        <fullName evidence="7">MFS transporter</fullName>
    </submittedName>
</protein>
<evidence type="ECO:0000256" key="4">
    <source>
        <dbReference type="ARBA" id="ARBA00022989"/>
    </source>
</evidence>
<dbReference type="Gene3D" id="1.20.1250.20">
    <property type="entry name" value="MFS general substrate transporter like domains"/>
    <property type="match status" value="1"/>
</dbReference>
<sequence length="416" mass="45305">MYIKCEANRMNQLVKNRQFVLLLGGQGISILGDQIYYIGLMWTIMKQTGSAMSLGMSVFCMTLPSILVMPWAGVFADRNIKKQILIISDFFRGLIMFVIAFLTLEGHFSLIAINLFLALISAMNAFFSPALSSTIPLILDKNNLSKGNAVFEFIRRFSTICGPVIGGILISFLSISSVFALNGLSFIISFFFSLFLKVPAVSQPEHSESFLTRFKEGFFYTLRMKRLLCLTLVGGVIINFFLAPVEIFLVVISHQLKFGSAGLGWIDAAISIGALLGALTIFFGKTGHLIRMAMIGLVMEGVALMLAGLLPDFISMAVFFGLLGLGVSFASIGIGTTSQLITEDDKRGRVNSFGAMLSSSTVPLGTLFGSFLVGQLPVHWILVCFGLIVAGSGMTLYFPFKKELLGTETKNGLTNQ</sequence>
<dbReference type="InterPro" id="IPR022324">
    <property type="entry name" value="Bacilysin_exporter_BacE_put"/>
</dbReference>
<keyword evidence="5 6" id="KW-0472">Membrane</keyword>
<feature type="transmembrane region" description="Helical" evidence="6">
    <location>
        <begin position="264"/>
        <end position="283"/>
    </location>
</feature>
<feature type="transmembrane region" description="Helical" evidence="6">
    <location>
        <begin position="179"/>
        <end position="196"/>
    </location>
</feature>
<comment type="subcellular location">
    <subcellularLocation>
        <location evidence="1">Cell membrane</location>
        <topology evidence="1">Multi-pass membrane protein</topology>
    </subcellularLocation>
</comment>
<keyword evidence="3 6" id="KW-0812">Transmembrane</keyword>
<dbReference type="InterPro" id="IPR011701">
    <property type="entry name" value="MFS"/>
</dbReference>
<gene>
    <name evidence="7" type="ORF">E4665_13095</name>
</gene>
<feature type="transmembrane region" description="Helical" evidence="6">
    <location>
        <begin position="20"/>
        <end position="45"/>
    </location>
</feature>
<feature type="transmembrane region" description="Helical" evidence="6">
    <location>
        <begin position="51"/>
        <end position="72"/>
    </location>
</feature>
<reference evidence="7 8" key="1">
    <citation type="journal article" date="2015" name="Int. J. Syst. Evol. Microbiol.">
        <title>Sporolactobacillus shoreae sp. nov. and Sporolactobacillus spathodeae sp. nov., two spore-forming lactic acid bacteria isolated from tree barks in Thailand.</title>
        <authorList>
            <person name="Thamacharoensuk T."/>
            <person name="Kitahara M."/>
            <person name="Ohkuma M."/>
            <person name="Thongchul N."/>
            <person name="Tanasupawat S."/>
        </authorList>
    </citation>
    <scope>NUCLEOTIDE SEQUENCE [LARGE SCALE GENOMIC DNA]</scope>
    <source>
        <strain evidence="7 8">BK92</strain>
    </source>
</reference>
<feature type="transmembrane region" description="Helical" evidence="6">
    <location>
        <begin position="153"/>
        <end position="173"/>
    </location>
</feature>
<dbReference type="InterPro" id="IPR036259">
    <property type="entry name" value="MFS_trans_sf"/>
</dbReference>
<dbReference type="Pfam" id="PF07690">
    <property type="entry name" value="MFS_1"/>
    <property type="match status" value="1"/>
</dbReference>
<evidence type="ECO:0000256" key="2">
    <source>
        <dbReference type="ARBA" id="ARBA00022475"/>
    </source>
</evidence>
<dbReference type="EMBL" id="SRJD01000016">
    <property type="protein sequence ID" value="TGA97156.1"/>
    <property type="molecule type" value="Genomic_DNA"/>
</dbReference>
<dbReference type="CDD" id="cd06173">
    <property type="entry name" value="MFS_MefA_like"/>
    <property type="match status" value="1"/>
</dbReference>
<dbReference type="AlphaFoldDB" id="A0A4Z0GMR0"/>
<feature type="transmembrane region" description="Helical" evidence="6">
    <location>
        <begin position="110"/>
        <end position="132"/>
    </location>
</feature>
<keyword evidence="2" id="KW-1003">Cell membrane</keyword>
<evidence type="ECO:0000313" key="8">
    <source>
        <dbReference type="Proteomes" id="UP000298347"/>
    </source>
</evidence>
<feature type="transmembrane region" description="Helical" evidence="6">
    <location>
        <begin position="84"/>
        <end position="104"/>
    </location>
</feature>
<dbReference type="Proteomes" id="UP000298347">
    <property type="component" value="Unassembled WGS sequence"/>
</dbReference>
<accession>A0A4Z0GMR0</accession>
<proteinExistence type="predicted"/>
<feature type="transmembrane region" description="Helical" evidence="6">
    <location>
        <begin position="316"/>
        <end position="341"/>
    </location>
</feature>
<evidence type="ECO:0000256" key="5">
    <source>
        <dbReference type="ARBA" id="ARBA00023136"/>
    </source>
</evidence>
<keyword evidence="4 6" id="KW-1133">Transmembrane helix</keyword>
<dbReference type="GO" id="GO:0022857">
    <property type="term" value="F:transmembrane transporter activity"/>
    <property type="evidence" value="ECO:0007669"/>
    <property type="project" value="InterPro"/>
</dbReference>
<feature type="transmembrane region" description="Helical" evidence="6">
    <location>
        <begin position="353"/>
        <end position="373"/>
    </location>
</feature>
<evidence type="ECO:0000256" key="6">
    <source>
        <dbReference type="SAM" id="Phobius"/>
    </source>
</evidence>
<feature type="transmembrane region" description="Helical" evidence="6">
    <location>
        <begin position="227"/>
        <end position="252"/>
    </location>
</feature>
<feature type="transmembrane region" description="Helical" evidence="6">
    <location>
        <begin position="290"/>
        <end position="310"/>
    </location>
</feature>
<name>A0A4Z0GMR0_9BACL</name>
<dbReference type="PRINTS" id="PR01988">
    <property type="entry name" value="EXPORTERBACE"/>
</dbReference>
<feature type="transmembrane region" description="Helical" evidence="6">
    <location>
        <begin position="379"/>
        <end position="400"/>
    </location>
</feature>
<evidence type="ECO:0000256" key="3">
    <source>
        <dbReference type="ARBA" id="ARBA00022692"/>
    </source>
</evidence>
<organism evidence="7 8">
    <name type="scientific">Sporolactobacillus shoreae</name>
    <dbReference type="NCBI Taxonomy" id="1465501"/>
    <lineage>
        <taxon>Bacteria</taxon>
        <taxon>Bacillati</taxon>
        <taxon>Bacillota</taxon>
        <taxon>Bacilli</taxon>
        <taxon>Bacillales</taxon>
        <taxon>Sporolactobacillaceae</taxon>
        <taxon>Sporolactobacillus</taxon>
    </lineage>
</organism>
<dbReference type="GO" id="GO:0005886">
    <property type="term" value="C:plasma membrane"/>
    <property type="evidence" value="ECO:0007669"/>
    <property type="project" value="UniProtKB-SubCell"/>
</dbReference>
<dbReference type="PANTHER" id="PTHR23513:SF6">
    <property type="entry name" value="MAJOR FACILITATOR SUPERFAMILY ASSOCIATED DOMAIN-CONTAINING PROTEIN"/>
    <property type="match status" value="1"/>
</dbReference>
<evidence type="ECO:0000256" key="1">
    <source>
        <dbReference type="ARBA" id="ARBA00004651"/>
    </source>
</evidence>
<keyword evidence="8" id="KW-1185">Reference proteome</keyword>